<feature type="region of interest" description="Disordered" evidence="1">
    <location>
        <begin position="185"/>
        <end position="262"/>
    </location>
</feature>
<gene>
    <name evidence="2" type="ORF">OFUS_LOCUS25338</name>
</gene>
<feature type="region of interest" description="Disordered" evidence="1">
    <location>
        <begin position="747"/>
        <end position="854"/>
    </location>
</feature>
<feature type="region of interest" description="Disordered" evidence="1">
    <location>
        <begin position="684"/>
        <end position="704"/>
    </location>
</feature>
<protein>
    <recommendedName>
        <fullName evidence="4">PID domain-containing protein</fullName>
    </recommendedName>
</protein>
<reference evidence="2" key="1">
    <citation type="submission" date="2022-03" db="EMBL/GenBank/DDBJ databases">
        <authorList>
            <person name="Martin C."/>
        </authorList>
    </citation>
    <scope>NUCLEOTIDE SEQUENCE</scope>
</reference>
<accession>A0A8S4Q5R1</accession>
<feature type="compositionally biased region" description="Low complexity" evidence="1">
    <location>
        <begin position="776"/>
        <end position="786"/>
    </location>
</feature>
<evidence type="ECO:0000256" key="1">
    <source>
        <dbReference type="SAM" id="MobiDB-lite"/>
    </source>
</evidence>
<dbReference type="CDD" id="cd00934">
    <property type="entry name" value="PTB"/>
    <property type="match status" value="1"/>
</dbReference>
<dbReference type="AlphaFoldDB" id="A0A8S4Q5R1"/>
<feature type="compositionally biased region" description="Basic and acidic residues" evidence="1">
    <location>
        <begin position="794"/>
        <end position="808"/>
    </location>
</feature>
<evidence type="ECO:0008006" key="4">
    <source>
        <dbReference type="Google" id="ProtNLM"/>
    </source>
</evidence>
<proteinExistence type="predicted"/>
<name>A0A8S4Q5R1_OWEFU</name>
<feature type="compositionally biased region" description="Polar residues" evidence="1">
    <location>
        <begin position="693"/>
        <end position="703"/>
    </location>
</feature>
<dbReference type="EMBL" id="CAIIXF020000012">
    <property type="protein sequence ID" value="CAH1801557.1"/>
    <property type="molecule type" value="Genomic_DNA"/>
</dbReference>
<feature type="compositionally biased region" description="Basic and acidic residues" evidence="1">
    <location>
        <begin position="882"/>
        <end position="892"/>
    </location>
</feature>
<evidence type="ECO:0000313" key="2">
    <source>
        <dbReference type="EMBL" id="CAH1801557.1"/>
    </source>
</evidence>
<keyword evidence="3" id="KW-1185">Reference proteome</keyword>
<feature type="region of interest" description="Disordered" evidence="1">
    <location>
        <begin position="610"/>
        <end position="670"/>
    </location>
</feature>
<comment type="caution">
    <text evidence="2">The sequence shown here is derived from an EMBL/GenBank/DDBJ whole genome shotgun (WGS) entry which is preliminary data.</text>
</comment>
<organism evidence="2 3">
    <name type="scientific">Owenia fusiformis</name>
    <name type="common">Polychaete worm</name>
    <dbReference type="NCBI Taxonomy" id="6347"/>
    <lineage>
        <taxon>Eukaryota</taxon>
        <taxon>Metazoa</taxon>
        <taxon>Spiralia</taxon>
        <taxon>Lophotrochozoa</taxon>
        <taxon>Annelida</taxon>
        <taxon>Polychaeta</taxon>
        <taxon>Sedentaria</taxon>
        <taxon>Canalipalpata</taxon>
        <taxon>Sabellida</taxon>
        <taxon>Oweniida</taxon>
        <taxon>Oweniidae</taxon>
        <taxon>Owenia</taxon>
    </lineage>
</organism>
<dbReference type="Proteomes" id="UP000749559">
    <property type="component" value="Unassembled WGS sequence"/>
</dbReference>
<feature type="compositionally biased region" description="Basic and acidic residues" evidence="1">
    <location>
        <begin position="203"/>
        <end position="216"/>
    </location>
</feature>
<evidence type="ECO:0000313" key="3">
    <source>
        <dbReference type="Proteomes" id="UP000749559"/>
    </source>
</evidence>
<feature type="region of interest" description="Disordered" evidence="1">
    <location>
        <begin position="882"/>
        <end position="906"/>
    </location>
</feature>
<sequence length="906" mass="100728">MSSPESLSFNVQYIGFVTVKPSGIGPGMVQKPLTELYLSYRKTSPKVQERHLILTDRGLSIECPSLNKEEQYSIPDIPFWHAVQFVTVKAKRDKFKGAFEPLDQEVVMNFENMYFDIDKKMNFITKLEHPAIFALVLRRSSGLRALDCHAYICESQDVAKGIAKGLSRIAKAFKDVAPGVFDYNPWSAPSERVPQKANQNDIPHGHHERGSNESRDGLPGMRHASEGSSSSQQGTSPTNSQRRLRMASDPLPNPSAHHSPVGHPITEATALLMNAQLGPSNNAGETRRGVPIGITYPFPVTGGHDDYTSQLTRIESVGRENAQQYSNDMSNKNSNQAIITRNLEPQLQPEGQNENNVYVNLPFGSDLNSANTQRTNIEEFQNQGFISPTGKEQTVNLGQGYSFMGVGPHEPGYEDEDDGSTTPPHGARPQPIGQFPDHTYINTRAGHAVNNNGPKSPRPYSPPRNENPHPSDGMHNGDGKQELNGVIPLKNHHEPFSPNAPRYTKITDNDGHGHFQFQARPTSEHYIGVTPSVSGAYTPMGYNHGIINSMGQPHSQFTPGVSRPHVQIGYSPRTPGVHREFNPHVQQNFTPRGYGPSGMTRTPVMPHFTPGPTRPPGKPFYKVQISDQPPPSPETDYWNRGGNGEINNPRAHNPNSGNPGPSYDSQYSTSPNYETSIYQEIPEPSAGGYLNYKTPQESGIHETTSVKEKDINYEPFTDHMRVLESQRQQDRPIAKVTPHKIGGIRVLPKLPTADVDTTPNPDFLKRNEPKRRSRSKSPASRVPVSALHSQRPHTQGEEETYFKNDMKKQSKQNKLAPKTSQTKYESNWQFGPKKKGNFVNRYQRDDTDGVSPKDKFVGEKLLLNKKKDAEIASAISHLNVEDQVPRTSENSHRFGTGLEESLGYLP</sequence>
<feature type="compositionally biased region" description="Basic and acidic residues" evidence="1">
    <location>
        <begin position="842"/>
        <end position="854"/>
    </location>
</feature>
<dbReference type="SUPFAM" id="SSF50729">
    <property type="entry name" value="PH domain-like"/>
    <property type="match status" value="1"/>
</dbReference>
<feature type="compositionally biased region" description="Polar residues" evidence="1">
    <location>
        <begin position="653"/>
        <end position="670"/>
    </location>
</feature>
<dbReference type="PANTHER" id="PTHR21219">
    <property type="entry name" value="FI19613P1"/>
    <property type="match status" value="1"/>
</dbReference>
<feature type="compositionally biased region" description="Low complexity" evidence="1">
    <location>
        <begin position="226"/>
        <end position="241"/>
    </location>
</feature>
<dbReference type="PANTHER" id="PTHR21219:SF3">
    <property type="entry name" value="FI19613P1"/>
    <property type="match status" value="1"/>
</dbReference>
<feature type="region of interest" description="Disordered" evidence="1">
    <location>
        <begin position="399"/>
        <end position="497"/>
    </location>
</feature>
<dbReference type="OrthoDB" id="10007483at2759"/>
<feature type="compositionally biased region" description="Polar residues" evidence="1">
    <location>
        <begin position="818"/>
        <end position="829"/>
    </location>
</feature>